<evidence type="ECO:0000256" key="1">
    <source>
        <dbReference type="SAM" id="MobiDB-lite"/>
    </source>
</evidence>
<sequence>MSMADISDHLQSSAGKVWDEYVTPSHQMLLETAGYPSPVPEIVTAVVLLVSLFLTKRLLWGGRKRAREGADCLLRYVQSRGAQQVGTTALGGQQQQPLQSGMESEQVRSIMEQKAALYGAQYPPSLFRGDANRPSGRWYGCLSSSRKCLPMASHQNDVIQNLISETQNQFSQLESGVSQLKAERDEADYELLTSSQQAASFGVCRGCVEYFMNHFMMIEHLAAKKLPQLDEETRATLPRLDDTPIDGYDLSVSEKKGLDDSFIKLPEGSSVAVDASSTDGMMGDVSSSEFTSDLRGRVGSSAAATVGSSAVMSDLAAFAPVKESSPVDDVTAPQNYSPIEEVSRVPLGYSTDSGMASSNEASDNQAPRPSHPSSTLHAPERSQVPASPVPSPSLAPSQVHSVYSYGMGATPSEVHSAVSTPQEQAAPMEQLRAMPVGPVAPPRPAGSPHSNEVPPSSSPASTGHPAAAAAFGHPTRARRAMPAHHRAKPKQILGTTDPFATPIHHGGVSSPSASSTTGAAAGGGGAGLTTGAGSHTYISGFPTK</sequence>
<gene>
    <name evidence="2" type="ORF">FOL47_010491</name>
</gene>
<dbReference type="Proteomes" id="UP000591131">
    <property type="component" value="Unassembled WGS sequence"/>
</dbReference>
<feature type="compositionally biased region" description="Gly residues" evidence="1">
    <location>
        <begin position="520"/>
        <end position="530"/>
    </location>
</feature>
<dbReference type="EMBL" id="JAAPAO010000815">
    <property type="protein sequence ID" value="KAF4653492.1"/>
    <property type="molecule type" value="Genomic_DNA"/>
</dbReference>
<comment type="caution">
    <text evidence="2">The sequence shown here is derived from an EMBL/GenBank/DDBJ whole genome shotgun (WGS) entry which is preliminary data.</text>
</comment>
<accession>A0A7J6L2X7</accession>
<evidence type="ECO:0000313" key="3">
    <source>
        <dbReference type="Proteomes" id="UP000591131"/>
    </source>
</evidence>
<organism evidence="2 3">
    <name type="scientific">Perkinsus chesapeaki</name>
    <name type="common">Clam parasite</name>
    <name type="synonym">Perkinsus andrewsi</name>
    <dbReference type="NCBI Taxonomy" id="330153"/>
    <lineage>
        <taxon>Eukaryota</taxon>
        <taxon>Sar</taxon>
        <taxon>Alveolata</taxon>
        <taxon>Perkinsozoa</taxon>
        <taxon>Perkinsea</taxon>
        <taxon>Perkinsida</taxon>
        <taxon>Perkinsidae</taxon>
        <taxon>Perkinsus</taxon>
    </lineage>
</organism>
<proteinExistence type="predicted"/>
<dbReference type="AlphaFoldDB" id="A0A7J6L2X7"/>
<feature type="compositionally biased region" description="Low complexity" evidence="1">
    <location>
        <begin position="454"/>
        <end position="470"/>
    </location>
</feature>
<reference evidence="2 3" key="1">
    <citation type="submission" date="2020-04" db="EMBL/GenBank/DDBJ databases">
        <title>Perkinsus chesapeaki whole genome sequence.</title>
        <authorList>
            <person name="Bogema D.R."/>
        </authorList>
    </citation>
    <scope>NUCLEOTIDE SEQUENCE [LARGE SCALE GENOMIC DNA]</scope>
    <source>
        <strain evidence="2">ATCC PRA-425</strain>
    </source>
</reference>
<evidence type="ECO:0000313" key="2">
    <source>
        <dbReference type="EMBL" id="KAF4653492.1"/>
    </source>
</evidence>
<name>A0A7J6L2X7_PERCH</name>
<feature type="compositionally biased region" description="Low complexity" evidence="1">
    <location>
        <begin position="506"/>
        <end position="519"/>
    </location>
</feature>
<protein>
    <submittedName>
        <fullName evidence="2">Uncharacterized protein</fullName>
    </submittedName>
</protein>
<feature type="region of interest" description="Disordered" evidence="1">
    <location>
        <begin position="322"/>
        <end position="395"/>
    </location>
</feature>
<feature type="region of interest" description="Disordered" evidence="1">
    <location>
        <begin position="503"/>
        <end position="544"/>
    </location>
</feature>
<dbReference type="OrthoDB" id="447143at2759"/>
<keyword evidence="3" id="KW-1185">Reference proteome</keyword>
<feature type="compositionally biased region" description="Polar residues" evidence="1">
    <location>
        <begin position="350"/>
        <end position="376"/>
    </location>
</feature>
<feature type="region of interest" description="Disordered" evidence="1">
    <location>
        <begin position="435"/>
        <end position="470"/>
    </location>
</feature>